<evidence type="ECO:0000256" key="2">
    <source>
        <dbReference type="ARBA" id="ARBA00023004"/>
    </source>
</evidence>
<dbReference type="InterPro" id="IPR007197">
    <property type="entry name" value="rSAM"/>
</dbReference>
<proteinExistence type="predicted"/>
<dbReference type="SUPFAM" id="SSF102114">
    <property type="entry name" value="Radical SAM enzymes"/>
    <property type="match status" value="1"/>
</dbReference>
<dbReference type="GO" id="GO:0051536">
    <property type="term" value="F:iron-sulfur cluster binding"/>
    <property type="evidence" value="ECO:0007669"/>
    <property type="project" value="UniProtKB-KW"/>
</dbReference>
<dbReference type="InterPro" id="IPR040086">
    <property type="entry name" value="MJ0683-like"/>
</dbReference>
<dbReference type="PANTHER" id="PTHR43432">
    <property type="entry name" value="SLR0285 PROTEIN"/>
    <property type="match status" value="1"/>
</dbReference>
<evidence type="ECO:0000256" key="3">
    <source>
        <dbReference type="ARBA" id="ARBA00023014"/>
    </source>
</evidence>
<dbReference type="AlphaFoldDB" id="A0A455SGZ8"/>
<evidence type="ECO:0000256" key="1">
    <source>
        <dbReference type="ARBA" id="ARBA00022723"/>
    </source>
</evidence>
<dbReference type="Gene3D" id="3.80.30.30">
    <property type="match status" value="1"/>
</dbReference>
<dbReference type="GO" id="GO:0046872">
    <property type="term" value="F:metal ion binding"/>
    <property type="evidence" value="ECO:0007669"/>
    <property type="project" value="UniProtKB-KW"/>
</dbReference>
<dbReference type="CDD" id="cd01335">
    <property type="entry name" value="Radical_SAM"/>
    <property type="match status" value="1"/>
</dbReference>
<dbReference type="PANTHER" id="PTHR43432:SF4">
    <property type="entry name" value="RADICAL SAM CORE DOMAIN-CONTAINING PROTEIN"/>
    <property type="match status" value="1"/>
</dbReference>
<name>A0A455SGZ8_9CHLR</name>
<keyword evidence="3" id="KW-0411">Iron-sulfur</keyword>
<evidence type="ECO:0000259" key="4">
    <source>
        <dbReference type="Pfam" id="PF04055"/>
    </source>
</evidence>
<dbReference type="InterPro" id="IPR058240">
    <property type="entry name" value="rSAM_sf"/>
</dbReference>
<accession>A0A455SGZ8</accession>
<evidence type="ECO:0000313" key="5">
    <source>
        <dbReference type="EMBL" id="BBH87026.1"/>
    </source>
</evidence>
<gene>
    <name evidence="5" type="ORF">KTC_17770</name>
</gene>
<organism evidence="5">
    <name type="scientific">Thermosporothrix sp. COM3</name>
    <dbReference type="NCBI Taxonomy" id="2490863"/>
    <lineage>
        <taxon>Bacteria</taxon>
        <taxon>Bacillati</taxon>
        <taxon>Chloroflexota</taxon>
        <taxon>Ktedonobacteria</taxon>
        <taxon>Ktedonobacterales</taxon>
        <taxon>Thermosporotrichaceae</taxon>
        <taxon>Thermosporothrix</taxon>
    </lineage>
</organism>
<sequence length="256" mass="28741">MGQPCRFGCRYCYTRGGEIGPARIEPLDIVNELKEFASEHAFDVIQFGYDGDPFARPERGIFMLQHLATLGKDICFSTKAALDQPTLDALADLDRYLYNKQATLSALISLSCWSSAAQIEPHTPLPHERLRSLSNLRELGIPAFIAVRPMLPHVRAEYPQLIDAGIQAGTNGFILGPLYADDDGRFIRFMPKGSLEHVPHRKVTVSWSPHTPQWTRYEDESLVSELASFIRQRGGSVFLSSVEAMRIAPKLRQKEI</sequence>
<keyword evidence="2" id="KW-0408">Iron</keyword>
<protein>
    <recommendedName>
        <fullName evidence="4">Radical SAM core domain-containing protein</fullName>
    </recommendedName>
</protein>
<reference evidence="5" key="1">
    <citation type="submission" date="2018-12" db="EMBL/GenBank/DDBJ databases">
        <title>Novel natural products biosynthetic potential of the class Ktedonobacteria.</title>
        <authorList>
            <person name="Zheng Y."/>
            <person name="Saitou A."/>
            <person name="Wang C.M."/>
            <person name="Toyoda A."/>
            <person name="Minakuchi Y."/>
            <person name="Sekiguchi Y."/>
            <person name="Ueda K."/>
            <person name="Takano H."/>
            <person name="Sakai Y."/>
            <person name="Yokota A."/>
            <person name="Yabe S."/>
        </authorList>
    </citation>
    <scope>NUCLEOTIDE SEQUENCE</scope>
    <source>
        <strain evidence="5">COM3</strain>
    </source>
</reference>
<keyword evidence="1" id="KW-0479">Metal-binding</keyword>
<dbReference type="SFLD" id="SFLDS00029">
    <property type="entry name" value="Radical_SAM"/>
    <property type="match status" value="1"/>
</dbReference>
<dbReference type="EMBL" id="AP019376">
    <property type="protein sequence ID" value="BBH87026.1"/>
    <property type="molecule type" value="Genomic_DNA"/>
</dbReference>
<dbReference type="Pfam" id="PF04055">
    <property type="entry name" value="Radical_SAM"/>
    <property type="match status" value="1"/>
</dbReference>
<feature type="domain" description="Radical SAM core" evidence="4">
    <location>
        <begin position="5"/>
        <end position="154"/>
    </location>
</feature>
<dbReference type="GO" id="GO:0003824">
    <property type="term" value="F:catalytic activity"/>
    <property type="evidence" value="ECO:0007669"/>
    <property type="project" value="InterPro"/>
</dbReference>